<evidence type="ECO:0000313" key="2">
    <source>
        <dbReference type="Proteomes" id="UP000284598"/>
    </source>
</evidence>
<gene>
    <name evidence="1" type="ORF">DW929_05900</name>
</gene>
<sequence>MEKELMEFIFKLSNLFGIIKKKLNKGLDDMEIRIVKVDVYRGMDREINISDFKIIKSRNKFNSIITKWTDYIETYYTCENVKTIYYLSEIMMEELKNNGIECKMILCTKEKIDSFMGKGISFLGIDVIFDGEESVLKNANLKNVLNNNILCSNTKIARNIINIYSDNVDYPEKYFDMWRVYLLK</sequence>
<name>A0A413S1X4_9FIRM</name>
<organism evidence="1 2">
    <name type="scientific">Eubacterium ventriosum</name>
    <dbReference type="NCBI Taxonomy" id="39496"/>
    <lineage>
        <taxon>Bacteria</taxon>
        <taxon>Bacillati</taxon>
        <taxon>Bacillota</taxon>
        <taxon>Clostridia</taxon>
        <taxon>Eubacteriales</taxon>
        <taxon>Eubacteriaceae</taxon>
        <taxon>Eubacterium</taxon>
    </lineage>
</organism>
<evidence type="ECO:0000313" key="1">
    <source>
        <dbReference type="EMBL" id="RHA55276.1"/>
    </source>
</evidence>
<comment type="caution">
    <text evidence="1">The sequence shown here is derived from an EMBL/GenBank/DDBJ whole genome shotgun (WGS) entry which is preliminary data.</text>
</comment>
<dbReference type="EMBL" id="QSFO01000005">
    <property type="protein sequence ID" value="RHA55276.1"/>
    <property type="molecule type" value="Genomic_DNA"/>
</dbReference>
<dbReference type="Proteomes" id="UP000284598">
    <property type="component" value="Unassembled WGS sequence"/>
</dbReference>
<dbReference type="RefSeq" id="WP_118025160.1">
    <property type="nucleotide sequence ID" value="NZ_QSFO01000005.1"/>
</dbReference>
<accession>A0A413S1X4</accession>
<protein>
    <submittedName>
        <fullName evidence="1">Uncharacterized protein</fullName>
    </submittedName>
</protein>
<reference evidence="1 2" key="1">
    <citation type="submission" date="2018-08" db="EMBL/GenBank/DDBJ databases">
        <title>A genome reference for cultivated species of the human gut microbiota.</title>
        <authorList>
            <person name="Zou Y."/>
            <person name="Xue W."/>
            <person name="Luo G."/>
        </authorList>
    </citation>
    <scope>NUCLEOTIDE SEQUENCE [LARGE SCALE GENOMIC DNA]</scope>
    <source>
        <strain evidence="1 2">AM43-2</strain>
    </source>
</reference>
<dbReference type="AlphaFoldDB" id="A0A413S1X4"/>
<proteinExistence type="predicted"/>